<evidence type="ECO:0000256" key="1">
    <source>
        <dbReference type="SAM" id="Phobius"/>
    </source>
</evidence>
<keyword evidence="1" id="KW-0472">Membrane</keyword>
<dbReference type="AlphaFoldDB" id="D4RZD5"/>
<comment type="caution">
    <text evidence="2">The sequence shown here is derived from an EMBL/GenBank/DDBJ whole genome shotgun (WGS) entry which is preliminary data.</text>
</comment>
<evidence type="ECO:0000313" key="2">
    <source>
        <dbReference type="EMBL" id="EFF68679.1"/>
    </source>
</evidence>
<dbReference type="EMBL" id="ABWN01000027">
    <property type="protein sequence ID" value="EFF68679.1"/>
    <property type="molecule type" value="Genomic_DNA"/>
</dbReference>
<proteinExistence type="predicted"/>
<feature type="transmembrane region" description="Helical" evidence="1">
    <location>
        <begin position="69"/>
        <end position="88"/>
    </location>
</feature>
<keyword evidence="3" id="KW-1185">Reference proteome</keyword>
<feature type="transmembrane region" description="Helical" evidence="1">
    <location>
        <begin position="12"/>
        <end position="34"/>
    </location>
</feature>
<feature type="transmembrane region" description="Helical" evidence="1">
    <location>
        <begin position="251"/>
        <end position="270"/>
    </location>
</feature>
<evidence type="ECO:0008006" key="4">
    <source>
        <dbReference type="Google" id="ProtNLM"/>
    </source>
</evidence>
<dbReference type="GeneID" id="98919132"/>
<accession>D4RZD5</accession>
<dbReference type="Proteomes" id="UP000006238">
    <property type="component" value="Unassembled WGS sequence"/>
</dbReference>
<dbReference type="RefSeq" id="WP_005602608.1">
    <property type="nucleotide sequence ID" value="NZ_GG663523.1"/>
</dbReference>
<dbReference type="HOGENOM" id="CLU_999947_0_0_9"/>
<dbReference type="STRING" id="45851.BHV86_04790"/>
<organism evidence="2 3">
    <name type="scientific">Eshraghiella crossota DSM 2876</name>
    <dbReference type="NCBI Taxonomy" id="511680"/>
    <lineage>
        <taxon>Bacteria</taxon>
        <taxon>Bacillati</taxon>
        <taxon>Bacillota</taxon>
        <taxon>Clostridia</taxon>
        <taxon>Lachnospirales</taxon>
        <taxon>Lachnospiraceae</taxon>
        <taxon>Eshraghiella</taxon>
    </lineage>
</organism>
<protein>
    <recommendedName>
        <fullName evidence="4">ABC-2 family transporter protein</fullName>
    </recommendedName>
</protein>
<gene>
    <name evidence="2" type="ORF">BUTYVIB_01201</name>
</gene>
<sequence length="278" mass="31536">MSKSVKMQIKTILDKKLAIIIFSVLTVMVVINFFGNLVKYDGQPVDTLIDPMRMLMLSAADYDTASVKFIFLQFYPVLVILPAAFSYASDKTNRTDIYLITRFDKKNYYIGKFLAVFIVTFVVFSVPFIFEVILSLIGFPSGAHGNFESSGLYSEVYISSMEKIMFLGSFKVSSKFYALISILLFAIISGVLASFVLAISIYVNKYKVFLLFPVYILLYGLGALYSIIPGAQTHTSHFEYFSLFDSSQKNQTWFLLIVLMVFASSVVIMLRQTRKDTY</sequence>
<feature type="transmembrane region" description="Helical" evidence="1">
    <location>
        <begin position="176"/>
        <end position="203"/>
    </location>
</feature>
<evidence type="ECO:0000313" key="3">
    <source>
        <dbReference type="Proteomes" id="UP000006238"/>
    </source>
</evidence>
<feature type="transmembrane region" description="Helical" evidence="1">
    <location>
        <begin position="109"/>
        <end position="130"/>
    </location>
</feature>
<reference evidence="2 3" key="1">
    <citation type="submission" date="2010-02" db="EMBL/GenBank/DDBJ databases">
        <authorList>
            <person name="Weinstock G."/>
            <person name="Sodergren E."/>
            <person name="Clifton S."/>
            <person name="Fulton L."/>
            <person name="Fulton B."/>
            <person name="Courtney L."/>
            <person name="Fronick C."/>
            <person name="Harrison M."/>
            <person name="Strong C."/>
            <person name="Farmer C."/>
            <person name="Delahaunty K."/>
            <person name="Markovic C."/>
            <person name="Hall O."/>
            <person name="Minx P."/>
            <person name="Tomlinson C."/>
            <person name="Mitreva M."/>
            <person name="Nelson J."/>
            <person name="Hou S."/>
            <person name="Wollam A."/>
            <person name="Pepin K.H."/>
            <person name="Johnson M."/>
            <person name="Bhonagiri V."/>
            <person name="Zhang X."/>
            <person name="Suruliraj S."/>
            <person name="Warren W."/>
            <person name="Chinwalla A."/>
            <person name="Mardis E.R."/>
            <person name="Wilson R.K."/>
        </authorList>
    </citation>
    <scope>NUCLEOTIDE SEQUENCE [LARGE SCALE GENOMIC DNA]</scope>
    <source>
        <strain evidence="2 3">DSM 2876</strain>
    </source>
</reference>
<feature type="transmembrane region" description="Helical" evidence="1">
    <location>
        <begin position="210"/>
        <end position="231"/>
    </location>
</feature>
<name>D4RZD5_9FIRM</name>
<keyword evidence="1" id="KW-0812">Transmembrane</keyword>
<keyword evidence="1" id="KW-1133">Transmembrane helix</keyword>